<accession>A0ABR2UEY0</accession>
<dbReference type="PANTHER" id="PTHR32361">
    <property type="entry name" value="FERRIC/CUPRIC REDUCTASE TRANSMEMBRANE COMPONENT"/>
    <property type="match status" value="1"/>
</dbReference>
<sequence length="486" mass="54873">MVAEAAMTLGPQPYYWPNTKTLSYGSSPPIATRTGWMALACLPFMIILPTKANMIAPVVGVSHDRLIIFHNWIGWTMLALALVHTFPFIIFHFWKGDMTTVYETSVVYWTGIVALVVQFYLQVMSLPSIRNRYYEFFKATHYIAAIVFVFFFFLHCDFRLSSWDYFIATGVIYTLSWLYPQIRTYFEHGLSCKARFDMMSDACMRITIPIDTTWQPTQHVFLRFITLSVHSLTAHPFTICSTPSPRGRSQDTKMIFYIQPRGGLTRRLAKLASQQPGWTVPVLIDGPYGGLHGKSLHSSDHSLVIACGSGAASSLGLIMDIISRSNYRPEIGDDTTPHHMEVVIATRDPGFVEWFNQTLLSFLDERDFSLPPKILKIFIYQTSHAESIRHEASSNAEKDGLVEATHPRKPSLEPKQLPIQIFSGRPDIRTLVRQSTLKHDISLGIVACSPGGLLQEVQDEAASAQLRILSSKPGAWEVYLHSKLFS</sequence>
<keyword evidence="3" id="KW-0813">Transport</keyword>
<dbReference type="InterPro" id="IPR013112">
    <property type="entry name" value="FAD-bd_8"/>
</dbReference>
<evidence type="ECO:0000313" key="12">
    <source>
        <dbReference type="EMBL" id="KAK9413183.1"/>
    </source>
</evidence>
<feature type="transmembrane region" description="Helical" evidence="10">
    <location>
        <begin position="72"/>
        <end position="94"/>
    </location>
</feature>
<feature type="transmembrane region" description="Helical" evidence="10">
    <location>
        <begin position="36"/>
        <end position="60"/>
    </location>
</feature>
<dbReference type="Pfam" id="PF01794">
    <property type="entry name" value="Ferric_reduct"/>
    <property type="match status" value="1"/>
</dbReference>
<dbReference type="InterPro" id="IPR051410">
    <property type="entry name" value="Ferric/Cupric_Reductase"/>
</dbReference>
<dbReference type="SFLD" id="SFLDS00052">
    <property type="entry name" value="Ferric_Reductase_Domain"/>
    <property type="match status" value="1"/>
</dbReference>
<evidence type="ECO:0000256" key="3">
    <source>
        <dbReference type="ARBA" id="ARBA00022448"/>
    </source>
</evidence>
<evidence type="ECO:0000256" key="7">
    <source>
        <dbReference type="ARBA" id="ARBA00023002"/>
    </source>
</evidence>
<dbReference type="Proteomes" id="UP001408356">
    <property type="component" value="Unassembled WGS sequence"/>
</dbReference>
<comment type="subcellular location">
    <subcellularLocation>
        <location evidence="1">Membrane</location>
        <topology evidence="1">Multi-pass membrane protein</topology>
    </subcellularLocation>
</comment>
<evidence type="ECO:0000259" key="11">
    <source>
        <dbReference type="PROSITE" id="PS51384"/>
    </source>
</evidence>
<keyword evidence="6 10" id="KW-1133">Transmembrane helix</keyword>
<dbReference type="InterPro" id="IPR017927">
    <property type="entry name" value="FAD-bd_FR_type"/>
</dbReference>
<feature type="transmembrane region" description="Helical" evidence="10">
    <location>
        <begin position="160"/>
        <end position="179"/>
    </location>
</feature>
<dbReference type="InterPro" id="IPR039261">
    <property type="entry name" value="FNR_nucleotide-bd"/>
</dbReference>
<dbReference type="PROSITE" id="PS51384">
    <property type="entry name" value="FAD_FR"/>
    <property type="match status" value="1"/>
</dbReference>
<protein>
    <submittedName>
        <fullName evidence="12">Ferric reductase</fullName>
    </submittedName>
</protein>
<keyword evidence="7" id="KW-0560">Oxidoreductase</keyword>
<keyword evidence="13" id="KW-1185">Reference proteome</keyword>
<dbReference type="InterPro" id="IPR013121">
    <property type="entry name" value="Fe_red_NAD-bd_6"/>
</dbReference>
<feature type="transmembrane region" description="Helical" evidence="10">
    <location>
        <begin position="106"/>
        <end position="124"/>
    </location>
</feature>
<keyword evidence="8" id="KW-0406">Ion transport</keyword>
<evidence type="ECO:0000256" key="4">
    <source>
        <dbReference type="ARBA" id="ARBA00022692"/>
    </source>
</evidence>
<dbReference type="EMBL" id="JARVKF010000441">
    <property type="protein sequence ID" value="KAK9413183.1"/>
    <property type="molecule type" value="Genomic_DNA"/>
</dbReference>
<evidence type="ECO:0000256" key="2">
    <source>
        <dbReference type="ARBA" id="ARBA00006278"/>
    </source>
</evidence>
<reference evidence="12 13" key="1">
    <citation type="journal article" date="2024" name="J. Plant Pathol.">
        <title>Sequence and assembly of the genome of Seiridium unicorne, isolate CBS 538.82, causal agent of cypress canker disease.</title>
        <authorList>
            <person name="Scali E."/>
            <person name="Rocca G.D."/>
            <person name="Danti R."/>
            <person name="Garbelotto M."/>
            <person name="Barberini S."/>
            <person name="Baroncelli R."/>
            <person name="Emiliani G."/>
        </authorList>
    </citation>
    <scope>NUCLEOTIDE SEQUENCE [LARGE SCALE GENOMIC DNA]</scope>
    <source>
        <strain evidence="12 13">BM-138-508</strain>
    </source>
</reference>
<dbReference type="Pfam" id="PF08030">
    <property type="entry name" value="NAD_binding_6"/>
    <property type="match status" value="1"/>
</dbReference>
<evidence type="ECO:0000313" key="13">
    <source>
        <dbReference type="Proteomes" id="UP001408356"/>
    </source>
</evidence>
<dbReference type="InterPro" id="IPR013130">
    <property type="entry name" value="Fe3_Rdtase_TM_dom"/>
</dbReference>
<evidence type="ECO:0000256" key="9">
    <source>
        <dbReference type="ARBA" id="ARBA00023136"/>
    </source>
</evidence>
<dbReference type="Pfam" id="PF08022">
    <property type="entry name" value="FAD_binding_8"/>
    <property type="match status" value="1"/>
</dbReference>
<evidence type="ECO:0000256" key="1">
    <source>
        <dbReference type="ARBA" id="ARBA00004141"/>
    </source>
</evidence>
<dbReference type="SFLD" id="SFLDG01168">
    <property type="entry name" value="Ferric_reductase_subgroup_(FRE"/>
    <property type="match status" value="1"/>
</dbReference>
<feature type="transmembrane region" description="Helical" evidence="10">
    <location>
        <begin position="136"/>
        <end position="154"/>
    </location>
</feature>
<organism evidence="12 13">
    <name type="scientific">Seiridium unicorne</name>
    <dbReference type="NCBI Taxonomy" id="138068"/>
    <lineage>
        <taxon>Eukaryota</taxon>
        <taxon>Fungi</taxon>
        <taxon>Dikarya</taxon>
        <taxon>Ascomycota</taxon>
        <taxon>Pezizomycotina</taxon>
        <taxon>Sordariomycetes</taxon>
        <taxon>Xylariomycetidae</taxon>
        <taxon>Amphisphaeriales</taxon>
        <taxon>Sporocadaceae</taxon>
        <taxon>Seiridium</taxon>
    </lineage>
</organism>
<evidence type="ECO:0000256" key="6">
    <source>
        <dbReference type="ARBA" id="ARBA00022989"/>
    </source>
</evidence>
<feature type="domain" description="FAD-binding FR-type" evidence="11">
    <location>
        <begin position="183"/>
        <end position="294"/>
    </location>
</feature>
<evidence type="ECO:0000256" key="8">
    <source>
        <dbReference type="ARBA" id="ARBA00023065"/>
    </source>
</evidence>
<evidence type="ECO:0000256" key="10">
    <source>
        <dbReference type="SAM" id="Phobius"/>
    </source>
</evidence>
<gene>
    <name evidence="12" type="ORF">SUNI508_11959</name>
</gene>
<evidence type="ECO:0000256" key="5">
    <source>
        <dbReference type="ARBA" id="ARBA00022982"/>
    </source>
</evidence>
<dbReference type="CDD" id="cd06186">
    <property type="entry name" value="NOX_Duox_like_FAD_NADP"/>
    <property type="match status" value="1"/>
</dbReference>
<comment type="caution">
    <text evidence="12">The sequence shown here is derived from an EMBL/GenBank/DDBJ whole genome shotgun (WGS) entry which is preliminary data.</text>
</comment>
<proteinExistence type="inferred from homology"/>
<name>A0ABR2UEY0_9PEZI</name>
<dbReference type="Gene3D" id="3.40.50.80">
    <property type="entry name" value="Nucleotide-binding domain of ferredoxin-NADP reductase (FNR) module"/>
    <property type="match status" value="1"/>
</dbReference>
<keyword evidence="4 10" id="KW-0812">Transmembrane</keyword>
<comment type="similarity">
    <text evidence="2">Belongs to the ferric reductase (FRE) family.</text>
</comment>
<keyword evidence="5" id="KW-0249">Electron transport</keyword>
<keyword evidence="9 10" id="KW-0472">Membrane</keyword>